<evidence type="ECO:0000256" key="7">
    <source>
        <dbReference type="SAM" id="MobiDB-lite"/>
    </source>
</evidence>
<feature type="transmembrane region" description="Helical" evidence="8">
    <location>
        <begin position="403"/>
        <end position="436"/>
    </location>
</feature>
<comment type="caution">
    <text evidence="11">The sequence shown here is derived from an EMBL/GenBank/DDBJ whole genome shotgun (WGS) entry which is preliminary data.</text>
</comment>
<feature type="transmembrane region" description="Helical" evidence="8">
    <location>
        <begin position="356"/>
        <end position="382"/>
    </location>
</feature>
<keyword evidence="2" id="KW-1003">Cell membrane</keyword>
<feature type="domain" description="ABC3 transporter permease C-terminal" evidence="9">
    <location>
        <begin position="361"/>
        <end position="491"/>
    </location>
</feature>
<evidence type="ECO:0000256" key="2">
    <source>
        <dbReference type="ARBA" id="ARBA00022475"/>
    </source>
</evidence>
<feature type="region of interest" description="Disordered" evidence="7">
    <location>
        <begin position="230"/>
        <end position="258"/>
    </location>
</feature>
<dbReference type="AlphaFoldDB" id="A0A087DTD2"/>
<feature type="domain" description="MacB-like periplasmic core" evidence="10">
    <location>
        <begin position="21"/>
        <end position="182"/>
    </location>
</feature>
<dbReference type="RefSeq" id="WP_034526942.1">
    <property type="nucleotide sequence ID" value="NZ_JGZP01000007.1"/>
</dbReference>
<dbReference type="EMBL" id="JGZP01000007">
    <property type="protein sequence ID" value="KFI98782.1"/>
    <property type="molecule type" value="Genomic_DNA"/>
</dbReference>
<accession>A0A087DTD2</accession>
<dbReference type="InterPro" id="IPR003838">
    <property type="entry name" value="ABC3_permease_C"/>
</dbReference>
<keyword evidence="12" id="KW-1185">Reference proteome</keyword>
<feature type="compositionally biased region" description="Low complexity" evidence="7">
    <location>
        <begin position="234"/>
        <end position="248"/>
    </location>
</feature>
<evidence type="ECO:0000256" key="3">
    <source>
        <dbReference type="ARBA" id="ARBA00022692"/>
    </source>
</evidence>
<feature type="transmembrane region" description="Helical" evidence="8">
    <location>
        <begin position="21"/>
        <end position="45"/>
    </location>
</feature>
<organism evidence="11 12">
    <name type="scientific">Bifidobacterium stellenboschense</name>
    <dbReference type="NCBI Taxonomy" id="762211"/>
    <lineage>
        <taxon>Bacteria</taxon>
        <taxon>Bacillati</taxon>
        <taxon>Actinomycetota</taxon>
        <taxon>Actinomycetes</taxon>
        <taxon>Bifidobacteriales</taxon>
        <taxon>Bifidobacteriaceae</taxon>
        <taxon>Bifidobacterium</taxon>
    </lineage>
</organism>
<evidence type="ECO:0000256" key="8">
    <source>
        <dbReference type="SAM" id="Phobius"/>
    </source>
</evidence>
<protein>
    <submittedName>
        <fullName evidence="11">Peptide ABC transporter permease</fullName>
    </submittedName>
</protein>
<evidence type="ECO:0000256" key="6">
    <source>
        <dbReference type="ARBA" id="ARBA00038076"/>
    </source>
</evidence>
<keyword evidence="5 8" id="KW-0472">Membrane</keyword>
<evidence type="ECO:0000313" key="12">
    <source>
        <dbReference type="Proteomes" id="UP000029004"/>
    </source>
</evidence>
<dbReference type="GO" id="GO:0005886">
    <property type="term" value="C:plasma membrane"/>
    <property type="evidence" value="ECO:0007669"/>
    <property type="project" value="UniProtKB-SubCell"/>
</dbReference>
<dbReference type="GO" id="GO:0022857">
    <property type="term" value="F:transmembrane transporter activity"/>
    <property type="evidence" value="ECO:0007669"/>
    <property type="project" value="TreeGrafter"/>
</dbReference>
<reference evidence="11 12" key="1">
    <citation type="submission" date="2014-03" db="EMBL/GenBank/DDBJ databases">
        <title>Genomics of Bifidobacteria.</title>
        <authorList>
            <person name="Ventura M."/>
            <person name="Milani C."/>
            <person name="Lugli G.A."/>
        </authorList>
    </citation>
    <scope>NUCLEOTIDE SEQUENCE [LARGE SCALE GENOMIC DNA]</scope>
    <source>
        <strain evidence="11 12">DSM 23968</strain>
    </source>
</reference>
<dbReference type="InterPro" id="IPR050250">
    <property type="entry name" value="Macrolide_Exporter_MacB"/>
</dbReference>
<dbReference type="PANTHER" id="PTHR30572:SF4">
    <property type="entry name" value="ABC TRANSPORTER PERMEASE YTRF"/>
    <property type="match status" value="1"/>
</dbReference>
<evidence type="ECO:0000256" key="5">
    <source>
        <dbReference type="ARBA" id="ARBA00023136"/>
    </source>
</evidence>
<dbReference type="Pfam" id="PF12704">
    <property type="entry name" value="MacB_PCD"/>
    <property type="match status" value="1"/>
</dbReference>
<dbReference type="InterPro" id="IPR025857">
    <property type="entry name" value="MacB_PCD"/>
</dbReference>
<comment type="similarity">
    <text evidence="6">Belongs to the ABC-4 integral membrane protein family.</text>
</comment>
<evidence type="ECO:0000256" key="1">
    <source>
        <dbReference type="ARBA" id="ARBA00004651"/>
    </source>
</evidence>
<evidence type="ECO:0000256" key="4">
    <source>
        <dbReference type="ARBA" id="ARBA00022989"/>
    </source>
</evidence>
<dbReference type="Proteomes" id="UP000029004">
    <property type="component" value="Unassembled WGS sequence"/>
</dbReference>
<dbReference type="eggNOG" id="COG0577">
    <property type="taxonomic scope" value="Bacteria"/>
</dbReference>
<comment type="subcellular location">
    <subcellularLocation>
        <location evidence="1">Cell membrane</location>
        <topology evidence="1">Multi-pass membrane protein</topology>
    </subcellularLocation>
</comment>
<sequence>MRFADILRLCGQNLLRRKSRTILTVLGVVVGCCSIVIMVSLGAGLTEQNRAMLRQMGDLTIINVYAQGSASGAMTMGGASSSGSGSGTSAKLDDATIDDMKRIPGVVGASAQMTLDTPVRLTADNGRYIADYGTIEAVDLSQLDVLGFAIADGAKPVKDDEVLAGQYFAYQFMDKYRPEGQNYRQQPYDMGDGTVMECDDMGNCAAVPADQAKGAFFDPMTTQITLTIGDEESGGATAATGTTGATGTSDGGSGTAASTAPNVFKLKVTGTLKEDYNKGQSTSNGLLMDLDQLKAMIAKADRTAAKTTTYGSALVKVSDISQVSDVEQQIRDMGFGTNSSEQTRKSLEEQSRAIQLVLGGIGAVSLLVAAIGITNTMIMSVTERTREIGIMKALGCYVRDIRIMFLGEAGFIGLLGGLIGCVVSALVSLVINLIALGGVNGTTIWNAIVGGEDVSRVSVIPWWLYLFALAFSCAIGVVSGFQPANRAVRIPALDAIRNDG</sequence>
<dbReference type="STRING" id="762211.BSTEL_1307"/>
<dbReference type="PROSITE" id="PS51257">
    <property type="entry name" value="PROKAR_LIPOPROTEIN"/>
    <property type="match status" value="1"/>
</dbReference>
<evidence type="ECO:0000313" key="11">
    <source>
        <dbReference type="EMBL" id="KFI98782.1"/>
    </source>
</evidence>
<feature type="transmembrane region" description="Helical" evidence="8">
    <location>
        <begin position="462"/>
        <end position="481"/>
    </location>
</feature>
<proteinExistence type="inferred from homology"/>
<keyword evidence="3 8" id="KW-0812">Transmembrane</keyword>
<gene>
    <name evidence="11" type="ORF">BSTEL_1307</name>
</gene>
<keyword evidence="4 8" id="KW-1133">Transmembrane helix</keyword>
<evidence type="ECO:0000259" key="10">
    <source>
        <dbReference type="Pfam" id="PF12704"/>
    </source>
</evidence>
<name>A0A087DTD2_9BIFI</name>
<dbReference type="OrthoDB" id="9780560at2"/>
<dbReference type="Pfam" id="PF02687">
    <property type="entry name" value="FtsX"/>
    <property type="match status" value="1"/>
</dbReference>
<evidence type="ECO:0000259" key="9">
    <source>
        <dbReference type="Pfam" id="PF02687"/>
    </source>
</evidence>
<dbReference type="PANTHER" id="PTHR30572">
    <property type="entry name" value="MEMBRANE COMPONENT OF TRANSPORTER-RELATED"/>
    <property type="match status" value="1"/>
</dbReference>